<protein>
    <submittedName>
        <fullName evidence="2">Uncharacterized protein</fullName>
    </submittedName>
</protein>
<dbReference type="HOGENOM" id="CLU_2478333_0_0_7"/>
<keyword evidence="1" id="KW-1133">Transmembrane helix</keyword>
<accession>I4C2A5</accession>
<name>I4C2A5_DESTA</name>
<gene>
    <name evidence="2" type="ordered locus">Desti_0978</name>
</gene>
<evidence type="ECO:0000313" key="3">
    <source>
        <dbReference type="Proteomes" id="UP000006055"/>
    </source>
</evidence>
<dbReference type="Proteomes" id="UP000006055">
    <property type="component" value="Chromosome"/>
</dbReference>
<keyword evidence="1" id="KW-0472">Membrane</keyword>
<feature type="transmembrane region" description="Helical" evidence="1">
    <location>
        <begin position="6"/>
        <end position="25"/>
    </location>
</feature>
<keyword evidence="3" id="KW-1185">Reference proteome</keyword>
<sequence length="87" mass="9510">MLSSQFKGLSSFVVALFAMGVGIIGNAKTNVRLRTGVLVGAVPPCRHVFNMINDIHKMDRQGRRSLPISCNSTRGINDQIFGTNYTL</sequence>
<dbReference type="AlphaFoldDB" id="I4C2A5"/>
<keyword evidence="1" id="KW-0812">Transmembrane</keyword>
<dbReference type="KEGG" id="dti:Desti_0978"/>
<evidence type="ECO:0000256" key="1">
    <source>
        <dbReference type="SAM" id="Phobius"/>
    </source>
</evidence>
<reference evidence="3" key="1">
    <citation type="submission" date="2012-06" db="EMBL/GenBank/DDBJ databases">
        <title>Complete sequence of chromosome of Desulfomonile tiedjei DSM 6799.</title>
        <authorList>
            <person name="Lucas S."/>
            <person name="Copeland A."/>
            <person name="Lapidus A."/>
            <person name="Glavina del Rio T."/>
            <person name="Dalin E."/>
            <person name="Tice H."/>
            <person name="Bruce D."/>
            <person name="Goodwin L."/>
            <person name="Pitluck S."/>
            <person name="Peters L."/>
            <person name="Ovchinnikova G."/>
            <person name="Zeytun A."/>
            <person name="Lu M."/>
            <person name="Kyrpides N."/>
            <person name="Mavromatis K."/>
            <person name="Ivanova N."/>
            <person name="Brettin T."/>
            <person name="Detter J.C."/>
            <person name="Han C."/>
            <person name="Larimer F."/>
            <person name="Land M."/>
            <person name="Hauser L."/>
            <person name="Markowitz V."/>
            <person name="Cheng J.-F."/>
            <person name="Hugenholtz P."/>
            <person name="Woyke T."/>
            <person name="Wu D."/>
            <person name="Spring S."/>
            <person name="Schroeder M."/>
            <person name="Brambilla E."/>
            <person name="Klenk H.-P."/>
            <person name="Eisen J.A."/>
        </authorList>
    </citation>
    <scope>NUCLEOTIDE SEQUENCE [LARGE SCALE GENOMIC DNA]</scope>
    <source>
        <strain evidence="3">ATCC 49306 / DSM 6799 / DCB-1</strain>
    </source>
</reference>
<evidence type="ECO:0000313" key="2">
    <source>
        <dbReference type="EMBL" id="AFM23696.1"/>
    </source>
</evidence>
<proteinExistence type="predicted"/>
<dbReference type="EMBL" id="CP003360">
    <property type="protein sequence ID" value="AFM23696.1"/>
    <property type="molecule type" value="Genomic_DNA"/>
</dbReference>
<organism evidence="2 3">
    <name type="scientific">Desulfomonile tiedjei (strain ATCC 49306 / DSM 6799 / DCB-1)</name>
    <dbReference type="NCBI Taxonomy" id="706587"/>
    <lineage>
        <taxon>Bacteria</taxon>
        <taxon>Pseudomonadati</taxon>
        <taxon>Thermodesulfobacteriota</taxon>
        <taxon>Desulfomonilia</taxon>
        <taxon>Desulfomonilales</taxon>
        <taxon>Desulfomonilaceae</taxon>
        <taxon>Desulfomonile</taxon>
    </lineage>
</organism>